<dbReference type="Proteomes" id="UP000076038">
    <property type="component" value="Chromosome"/>
</dbReference>
<reference evidence="2" key="2">
    <citation type="submission" date="2016-04" db="EMBL/GenBank/DDBJ databases">
        <title>Complete Genome and Plasmid Sequences for Rhodococcus fascians D188 and Draft Sequences for Rhodococcus spp. Isolates PBTS 1 and PBTS 2.</title>
        <authorList>
            <person name="Stamer R."/>
            <person name="Vereecke D."/>
            <person name="Zhang Y."/>
            <person name="Schilkey F."/>
            <person name="Devitt N."/>
            <person name="Randall J."/>
        </authorList>
    </citation>
    <scope>NUCLEOTIDE SEQUENCE [LARGE SCALE GENOMIC DNA]</scope>
    <source>
        <strain evidence="2">PBTS2</strain>
    </source>
</reference>
<proteinExistence type="predicted"/>
<accession>A0A143QG48</accession>
<sequence length="125" mass="13842">MSRHDWPPVAGRSRIRLPCKTMAVPSFLHSIVEWLRGGYPDGVPEADYVPLLALLNRRLSDDEVQSVMDALIADGQLPADKAGISVTITKVTNELPREEDVNRVRANLAAGGWPLADPFTIRRKD</sequence>
<dbReference type="Gene3D" id="1.10.10.2390">
    <property type="match status" value="1"/>
</dbReference>
<evidence type="ECO:0000313" key="2">
    <source>
        <dbReference type="Proteomes" id="UP000076038"/>
    </source>
</evidence>
<name>A0A143QG48_RHOFA</name>
<gene>
    <name evidence="1" type="ORF">A3Q41_00496</name>
</gene>
<organism evidence="1 2">
    <name type="scientific">Rhodococcoides fascians</name>
    <name type="common">Rhodococcus fascians</name>
    <dbReference type="NCBI Taxonomy" id="1828"/>
    <lineage>
        <taxon>Bacteria</taxon>
        <taxon>Bacillati</taxon>
        <taxon>Actinomycetota</taxon>
        <taxon>Actinomycetes</taxon>
        <taxon>Mycobacteriales</taxon>
        <taxon>Nocardiaceae</taxon>
        <taxon>Rhodococcoides</taxon>
    </lineage>
</organism>
<dbReference type="Gene3D" id="6.10.140.2080">
    <property type="match status" value="1"/>
</dbReference>
<evidence type="ECO:0008006" key="3">
    <source>
        <dbReference type="Google" id="ProtNLM"/>
    </source>
</evidence>
<reference evidence="1 2" key="1">
    <citation type="journal article" date="2016" name="Genome Announc.">
        <title>Complete Genome and Plasmid Sequences for Rhodococcus fascians D188 and Draft Sequences for Rhodococcus Isolates PBTS 1 and PBTS 2.</title>
        <authorList>
            <person name="Stamler R.A."/>
            <person name="Vereecke D."/>
            <person name="Zhang Y."/>
            <person name="Schilkey F."/>
            <person name="Devitt N."/>
            <person name="Randall J.J."/>
        </authorList>
    </citation>
    <scope>NUCLEOTIDE SEQUENCE [LARGE SCALE GENOMIC DNA]</scope>
    <source>
        <strain evidence="1 2">PBTS2</strain>
    </source>
</reference>
<dbReference type="InterPro" id="IPR021784">
    <property type="entry name" value="DUF3349"/>
</dbReference>
<keyword evidence="2" id="KW-1185">Reference proteome</keyword>
<dbReference type="Pfam" id="PF11829">
    <property type="entry name" value="DUF3349"/>
    <property type="match status" value="1"/>
</dbReference>
<dbReference type="AlphaFoldDB" id="A0A143QG48"/>
<evidence type="ECO:0000313" key="1">
    <source>
        <dbReference type="EMBL" id="AMY21816.1"/>
    </source>
</evidence>
<dbReference type="KEGG" id="rhs:A3Q41_00496"/>
<dbReference type="PATRIC" id="fig|1653479.3.peg.505"/>
<dbReference type="EMBL" id="CP015220">
    <property type="protein sequence ID" value="AMY21816.1"/>
    <property type="molecule type" value="Genomic_DNA"/>
</dbReference>
<protein>
    <recommendedName>
        <fullName evidence="3">DUF3349 domain-containing protein</fullName>
    </recommendedName>
</protein>